<accession>A0A5C6ETM3</accession>
<keyword evidence="6" id="KW-0106">Calcium</keyword>
<evidence type="ECO:0000313" key="9">
    <source>
        <dbReference type="Proteomes" id="UP000317977"/>
    </source>
</evidence>
<evidence type="ECO:0000259" key="7">
    <source>
        <dbReference type="Pfam" id="PF00884"/>
    </source>
</evidence>
<dbReference type="Proteomes" id="UP000317977">
    <property type="component" value="Unassembled WGS sequence"/>
</dbReference>
<dbReference type="EC" id="3.1.6.6" evidence="8"/>
<evidence type="ECO:0000256" key="2">
    <source>
        <dbReference type="ARBA" id="ARBA00008779"/>
    </source>
</evidence>
<sequence length="502" mass="55909">MSIVSSVSLRVMTLAAIALIVVSRGLAQSDNRSQPAQTKNVLIFYIDDLRPELGCYGVDSIRSPSIDTLAAQGLLFNRAYCQQALCAPSRISMMTGLYPDHTGICDLFTPLRKVNETAMTLPRYFKQHGYITASFGKVYHHRRDDATSWSEFADYPTDKYANPQALHAIAKRVEDAKQRNLSVDEVRNAAKGPATEIAEVDDEAYIEGKVAAQAIASLRKNRDNPFCMCIGFAKPHLPFAAPKRFWELYKREQFTVPKRELPDGTSSLAITSWGELRAYHGIPMEGPLSDEVTQELMHGYAAAVSFSDAQVGKVLAELDRLGLRENTIVVLWGDHGYKLGEYGLWCKHTNLELDTRVPLIISAPGYAHGQRTESLVEIVDVFPTVASLATGDVPDSIDGKSLEPLLQDSKLNFRPFAISQYQRGSNMGYSLRNDRYRYTEWIQAGSQRIVATELYDHQDTDTPSENLADKLEYADLASRLSEQLGSAQRIQTTNVKLKTTGK</sequence>
<dbReference type="GO" id="GO:0047753">
    <property type="term" value="F:choline-sulfatase activity"/>
    <property type="evidence" value="ECO:0007669"/>
    <property type="project" value="UniProtKB-EC"/>
</dbReference>
<dbReference type="PANTHER" id="PTHR45953">
    <property type="entry name" value="IDURONATE 2-SULFATASE"/>
    <property type="match status" value="1"/>
</dbReference>
<dbReference type="InterPro" id="IPR024607">
    <property type="entry name" value="Sulfatase_CS"/>
</dbReference>
<dbReference type="InterPro" id="IPR035874">
    <property type="entry name" value="IDS"/>
</dbReference>
<dbReference type="InterPro" id="IPR000917">
    <property type="entry name" value="Sulfatase_N"/>
</dbReference>
<dbReference type="InterPro" id="IPR017850">
    <property type="entry name" value="Alkaline_phosphatase_core_sf"/>
</dbReference>
<comment type="similarity">
    <text evidence="2">Belongs to the sulfatase family.</text>
</comment>
<dbReference type="PANTHER" id="PTHR45953:SF1">
    <property type="entry name" value="IDURONATE 2-SULFATASE"/>
    <property type="match status" value="1"/>
</dbReference>
<reference evidence="8 9" key="1">
    <citation type="submission" date="2019-02" db="EMBL/GenBank/DDBJ databases">
        <title>Deep-cultivation of Planctomycetes and their phenomic and genomic characterization uncovers novel biology.</title>
        <authorList>
            <person name="Wiegand S."/>
            <person name="Jogler M."/>
            <person name="Boedeker C."/>
            <person name="Pinto D."/>
            <person name="Vollmers J."/>
            <person name="Rivas-Marin E."/>
            <person name="Kohn T."/>
            <person name="Peeters S.H."/>
            <person name="Heuer A."/>
            <person name="Rast P."/>
            <person name="Oberbeckmann S."/>
            <person name="Bunk B."/>
            <person name="Jeske O."/>
            <person name="Meyerdierks A."/>
            <person name="Storesund J.E."/>
            <person name="Kallscheuer N."/>
            <person name="Luecker S."/>
            <person name="Lage O.M."/>
            <person name="Pohl T."/>
            <person name="Merkel B.J."/>
            <person name="Hornburger P."/>
            <person name="Mueller R.-W."/>
            <person name="Bruemmer F."/>
            <person name="Labrenz M."/>
            <person name="Spormann A.M."/>
            <person name="Op Den Camp H."/>
            <person name="Overmann J."/>
            <person name="Amann R."/>
            <person name="Jetten M.S.M."/>
            <person name="Mascher T."/>
            <person name="Medema M.H."/>
            <person name="Devos D.P."/>
            <person name="Kaster A.-K."/>
            <person name="Ovreas L."/>
            <person name="Rohde M."/>
            <person name="Galperin M.Y."/>
            <person name="Jogler C."/>
        </authorList>
    </citation>
    <scope>NUCLEOTIDE SEQUENCE [LARGE SCALE GENOMIC DNA]</scope>
    <source>
        <strain evidence="8 9">Poly59</strain>
    </source>
</reference>
<keyword evidence="9" id="KW-1185">Reference proteome</keyword>
<evidence type="ECO:0000256" key="4">
    <source>
        <dbReference type="ARBA" id="ARBA00022729"/>
    </source>
</evidence>
<dbReference type="Gene3D" id="3.40.720.10">
    <property type="entry name" value="Alkaline Phosphatase, subunit A"/>
    <property type="match status" value="1"/>
</dbReference>
<dbReference type="CDD" id="cd16030">
    <property type="entry name" value="iduronate-2-sulfatase"/>
    <property type="match status" value="1"/>
</dbReference>
<dbReference type="GO" id="GO:0004423">
    <property type="term" value="F:iduronate-2-sulfatase activity"/>
    <property type="evidence" value="ECO:0007669"/>
    <property type="project" value="InterPro"/>
</dbReference>
<protein>
    <submittedName>
        <fullName evidence="8">Choline-sulfatase</fullName>
        <ecNumber evidence="8">3.1.6.6</ecNumber>
    </submittedName>
</protein>
<feature type="domain" description="Sulfatase N-terminal" evidence="7">
    <location>
        <begin position="39"/>
        <end position="389"/>
    </location>
</feature>
<evidence type="ECO:0000256" key="3">
    <source>
        <dbReference type="ARBA" id="ARBA00022723"/>
    </source>
</evidence>
<dbReference type="SUPFAM" id="SSF53649">
    <property type="entry name" value="Alkaline phosphatase-like"/>
    <property type="match status" value="1"/>
</dbReference>
<keyword evidence="4" id="KW-0732">Signal</keyword>
<dbReference type="EMBL" id="SJPX01000003">
    <property type="protein sequence ID" value="TWU51734.1"/>
    <property type="molecule type" value="Genomic_DNA"/>
</dbReference>
<dbReference type="AlphaFoldDB" id="A0A5C6ETM3"/>
<keyword evidence="5 8" id="KW-0378">Hydrolase</keyword>
<dbReference type="GO" id="GO:0005737">
    <property type="term" value="C:cytoplasm"/>
    <property type="evidence" value="ECO:0007669"/>
    <property type="project" value="TreeGrafter"/>
</dbReference>
<comment type="cofactor">
    <cofactor evidence="1">
        <name>Ca(2+)</name>
        <dbReference type="ChEBI" id="CHEBI:29108"/>
    </cofactor>
</comment>
<organism evidence="8 9">
    <name type="scientific">Rubripirellula reticaptiva</name>
    <dbReference type="NCBI Taxonomy" id="2528013"/>
    <lineage>
        <taxon>Bacteria</taxon>
        <taxon>Pseudomonadati</taxon>
        <taxon>Planctomycetota</taxon>
        <taxon>Planctomycetia</taxon>
        <taxon>Pirellulales</taxon>
        <taxon>Pirellulaceae</taxon>
        <taxon>Rubripirellula</taxon>
    </lineage>
</organism>
<comment type="caution">
    <text evidence="8">The sequence shown here is derived from an EMBL/GenBank/DDBJ whole genome shotgun (WGS) entry which is preliminary data.</text>
</comment>
<keyword evidence="3" id="KW-0479">Metal-binding</keyword>
<dbReference type="PROSITE" id="PS00523">
    <property type="entry name" value="SULFATASE_1"/>
    <property type="match status" value="1"/>
</dbReference>
<dbReference type="Pfam" id="PF00884">
    <property type="entry name" value="Sulfatase"/>
    <property type="match status" value="1"/>
</dbReference>
<name>A0A5C6ETM3_9BACT</name>
<evidence type="ECO:0000313" key="8">
    <source>
        <dbReference type="EMBL" id="TWU51734.1"/>
    </source>
</evidence>
<dbReference type="GO" id="GO:0046872">
    <property type="term" value="F:metal ion binding"/>
    <property type="evidence" value="ECO:0007669"/>
    <property type="project" value="UniProtKB-KW"/>
</dbReference>
<evidence type="ECO:0000256" key="1">
    <source>
        <dbReference type="ARBA" id="ARBA00001913"/>
    </source>
</evidence>
<evidence type="ECO:0000256" key="6">
    <source>
        <dbReference type="ARBA" id="ARBA00022837"/>
    </source>
</evidence>
<evidence type="ECO:0000256" key="5">
    <source>
        <dbReference type="ARBA" id="ARBA00022801"/>
    </source>
</evidence>
<gene>
    <name evidence="8" type="primary">betC_13</name>
    <name evidence="8" type="ORF">Poly59_33290</name>
</gene>
<proteinExistence type="inferred from homology"/>
<dbReference type="RefSeq" id="WP_246151684.1">
    <property type="nucleotide sequence ID" value="NZ_SJPX01000003.1"/>
</dbReference>